<organism evidence="16 17">
    <name type="scientific">Caulobacter flavus</name>
    <dbReference type="NCBI Taxonomy" id="1679497"/>
    <lineage>
        <taxon>Bacteria</taxon>
        <taxon>Pseudomonadati</taxon>
        <taxon>Pseudomonadota</taxon>
        <taxon>Alphaproteobacteria</taxon>
        <taxon>Caulobacterales</taxon>
        <taxon>Caulobacteraceae</taxon>
        <taxon>Caulobacter</taxon>
    </lineage>
</organism>
<proteinExistence type="inferred from homology"/>
<evidence type="ECO:0000256" key="5">
    <source>
        <dbReference type="ARBA" id="ARBA00022692"/>
    </source>
</evidence>
<dbReference type="PANTHER" id="PTHR32552">
    <property type="entry name" value="FERRICHROME IRON RECEPTOR-RELATED"/>
    <property type="match status" value="1"/>
</dbReference>
<feature type="domain" description="TonB-dependent receptor-like beta-barrel" evidence="13">
    <location>
        <begin position="338"/>
        <end position="770"/>
    </location>
</feature>
<dbReference type="CDD" id="cd01347">
    <property type="entry name" value="ligand_gated_channel"/>
    <property type="match status" value="1"/>
</dbReference>
<keyword evidence="7" id="KW-0406">Ion transport</keyword>
<reference evidence="15 18" key="2">
    <citation type="submission" date="2018-01" db="EMBL/GenBank/DDBJ databases">
        <title>Complete genome sequence of Caulobacter flavus RHGG3.</title>
        <authorList>
            <person name="Yang E."/>
        </authorList>
    </citation>
    <scope>NUCLEOTIDE SEQUENCE [LARGE SCALE GENOMIC DNA]</scope>
    <source>
        <strain evidence="15 18">RHGG3</strain>
    </source>
</reference>
<accession>A0A2N5CQJ7</accession>
<comment type="similarity">
    <text evidence="11 12">Belongs to the TonB-dependent receptor family.</text>
</comment>
<sequence length="806" mass="85201">MHAKFRPPQRCVDEFNKMLKVSSFCCKAVGEHGSRAGRQRLARLLGGLEMRDGLKAFLLASSGGACLLAGSLAHAQDAADDTTIGEIVVTAQKKSERLLDVPVSVAAVTGDNLSRQNLVQVRDFYNRVPGVSLSGGGTEQRANGVAIRGVTTGGGTAATVAFALDDVPLTSGAASAQSPLIDIDPSDLQRVEILRGPQGTLYGASSLGGLVKYVTVSPDAERFSGRVEAGANTVSGGGEGWSLRGAVNLPIVSEKLALRLSGFTRHDPAYLDNINAKAAGEDVNDNRVEGGRAALLFKPTDALTIDLSVLRQEAKFVGSPQIRICPSCGTGAFTGGVDFTPYYGDMTLNIAPTKRDVDVTLYQGRATLDLGFADLTSVSAYNRVKSASDLDQTNTFGFLLSAFSAPTGSSVSLINADQTRKFSQEIRLASKSDGPLEWLVGGFYTREKISVDQTLVVRPTTGSDTTAYASVGPATFEEKAAFADVTYHFTSAFDVQAGVRYSSNDQDSASTTTIAPQAVRFFGPTSSEPQAKSSDDAVTWLFTPRYKLSADTMAYVRIATGYRPGGPNSSGVSGIPLSFQSDSVVSYEAGLKGVIPAARFTYEAALFRVDWDDIQLLTTDVASQFTYYTNGSTARSQGLELSGRWAPVRGLSLDGALTLLDAELSDDLKSPAGASPIYGDKGDRLPGSAKVSASLLGDYDWSIGHGFSATVGASVAYVGERYGDFANTLPTTTANTAYGSRIKLPSYTTVDVRAGLYNDDWRFSAYIKNLGDERGVVEATTRGGTSSPQAIFLQPRTAGVALSRSF</sequence>
<keyword evidence="3 11" id="KW-1134">Transmembrane beta strand</keyword>
<evidence type="ECO:0000256" key="4">
    <source>
        <dbReference type="ARBA" id="ARBA00022496"/>
    </source>
</evidence>
<dbReference type="KEGG" id="cfh:C1707_22105"/>
<evidence type="ECO:0000259" key="14">
    <source>
        <dbReference type="Pfam" id="PF07715"/>
    </source>
</evidence>
<dbReference type="GO" id="GO:0006826">
    <property type="term" value="P:iron ion transport"/>
    <property type="evidence" value="ECO:0007669"/>
    <property type="project" value="UniProtKB-KW"/>
</dbReference>
<keyword evidence="5 11" id="KW-0812">Transmembrane</keyword>
<evidence type="ECO:0000313" key="18">
    <source>
        <dbReference type="Proteomes" id="UP000281192"/>
    </source>
</evidence>
<dbReference type="InterPro" id="IPR039426">
    <property type="entry name" value="TonB-dep_rcpt-like"/>
</dbReference>
<dbReference type="SUPFAM" id="SSF56935">
    <property type="entry name" value="Porins"/>
    <property type="match status" value="1"/>
</dbReference>
<feature type="domain" description="TonB-dependent receptor plug" evidence="14">
    <location>
        <begin position="98"/>
        <end position="209"/>
    </location>
</feature>
<dbReference type="Gene3D" id="2.40.170.20">
    <property type="entry name" value="TonB-dependent receptor, beta-barrel domain"/>
    <property type="match status" value="1"/>
</dbReference>
<evidence type="ECO:0000256" key="6">
    <source>
        <dbReference type="ARBA" id="ARBA00023004"/>
    </source>
</evidence>
<evidence type="ECO:0000313" key="17">
    <source>
        <dbReference type="Proteomes" id="UP000234483"/>
    </source>
</evidence>
<keyword evidence="16" id="KW-0675">Receptor</keyword>
<evidence type="ECO:0000256" key="2">
    <source>
        <dbReference type="ARBA" id="ARBA00022448"/>
    </source>
</evidence>
<keyword evidence="8 12" id="KW-0798">TonB box</keyword>
<dbReference type="EMBL" id="CP026100">
    <property type="protein sequence ID" value="AYV48737.1"/>
    <property type="molecule type" value="Genomic_DNA"/>
</dbReference>
<dbReference type="PANTHER" id="PTHR32552:SF81">
    <property type="entry name" value="TONB-DEPENDENT OUTER MEMBRANE RECEPTOR"/>
    <property type="match status" value="1"/>
</dbReference>
<dbReference type="InterPro" id="IPR000531">
    <property type="entry name" value="Beta-barrel_TonB"/>
</dbReference>
<evidence type="ECO:0000256" key="9">
    <source>
        <dbReference type="ARBA" id="ARBA00023136"/>
    </source>
</evidence>
<evidence type="ECO:0000256" key="3">
    <source>
        <dbReference type="ARBA" id="ARBA00022452"/>
    </source>
</evidence>
<keyword evidence="6" id="KW-0408">Iron</keyword>
<evidence type="ECO:0000256" key="1">
    <source>
        <dbReference type="ARBA" id="ARBA00004571"/>
    </source>
</evidence>
<reference evidence="16 17" key="1">
    <citation type="submission" date="2017-12" db="EMBL/GenBank/DDBJ databases">
        <title>The genome sequence of Caulobacter flavus CGMCC1 15093.</title>
        <authorList>
            <person name="Gao J."/>
            <person name="Mao X."/>
            <person name="Sun J."/>
        </authorList>
    </citation>
    <scope>NUCLEOTIDE SEQUENCE [LARGE SCALE GENOMIC DNA]</scope>
    <source>
        <strain evidence="16 17">CGMCC1 15093</strain>
    </source>
</reference>
<evidence type="ECO:0000256" key="8">
    <source>
        <dbReference type="ARBA" id="ARBA00023077"/>
    </source>
</evidence>
<dbReference type="Pfam" id="PF00593">
    <property type="entry name" value="TonB_dep_Rec_b-barrel"/>
    <property type="match status" value="1"/>
</dbReference>
<comment type="subcellular location">
    <subcellularLocation>
        <location evidence="1 11">Cell outer membrane</location>
        <topology evidence="1 11">Multi-pass membrane protein</topology>
    </subcellularLocation>
</comment>
<dbReference type="AlphaFoldDB" id="A0A2N5CQJ7"/>
<keyword evidence="2 11" id="KW-0813">Transport</keyword>
<evidence type="ECO:0000256" key="10">
    <source>
        <dbReference type="ARBA" id="ARBA00023237"/>
    </source>
</evidence>
<evidence type="ECO:0000259" key="13">
    <source>
        <dbReference type="Pfam" id="PF00593"/>
    </source>
</evidence>
<evidence type="ECO:0000256" key="7">
    <source>
        <dbReference type="ARBA" id="ARBA00023065"/>
    </source>
</evidence>
<keyword evidence="18" id="KW-1185">Reference proteome</keyword>
<dbReference type="Proteomes" id="UP000281192">
    <property type="component" value="Chromosome"/>
</dbReference>
<dbReference type="InterPro" id="IPR012910">
    <property type="entry name" value="Plug_dom"/>
</dbReference>
<dbReference type="Proteomes" id="UP000234483">
    <property type="component" value="Unassembled WGS sequence"/>
</dbReference>
<keyword evidence="9 11" id="KW-0472">Membrane</keyword>
<evidence type="ECO:0000313" key="15">
    <source>
        <dbReference type="EMBL" id="AYV48737.1"/>
    </source>
</evidence>
<dbReference type="OrthoDB" id="9760333at2"/>
<name>A0A2N5CQJ7_9CAUL</name>
<evidence type="ECO:0000256" key="12">
    <source>
        <dbReference type="RuleBase" id="RU003357"/>
    </source>
</evidence>
<gene>
    <name evidence="15" type="ORF">C1707_22105</name>
    <name evidence="16" type="ORF">CFHF_17270</name>
</gene>
<dbReference type="GO" id="GO:0009279">
    <property type="term" value="C:cell outer membrane"/>
    <property type="evidence" value="ECO:0007669"/>
    <property type="project" value="UniProtKB-SubCell"/>
</dbReference>
<evidence type="ECO:0000313" key="16">
    <source>
        <dbReference type="EMBL" id="PLR10269.1"/>
    </source>
</evidence>
<dbReference type="InterPro" id="IPR036942">
    <property type="entry name" value="Beta-barrel_TonB_sf"/>
</dbReference>
<evidence type="ECO:0000256" key="11">
    <source>
        <dbReference type="PROSITE-ProRule" id="PRU01360"/>
    </source>
</evidence>
<keyword evidence="10 11" id="KW-0998">Cell outer membrane</keyword>
<dbReference type="PROSITE" id="PS52016">
    <property type="entry name" value="TONB_DEPENDENT_REC_3"/>
    <property type="match status" value="1"/>
</dbReference>
<dbReference type="EMBL" id="PJRQ01000038">
    <property type="protein sequence ID" value="PLR10269.1"/>
    <property type="molecule type" value="Genomic_DNA"/>
</dbReference>
<dbReference type="Pfam" id="PF07715">
    <property type="entry name" value="Plug"/>
    <property type="match status" value="1"/>
</dbReference>
<keyword evidence="4" id="KW-0410">Iron transport</keyword>
<protein>
    <submittedName>
        <fullName evidence="16">TonB-dependent receptor</fullName>
    </submittedName>
</protein>